<sequence>MEARMIKHKDKTISSIRSLNDLLNDLGKKQLLTRKHSFVQVASNTAGTAKLFDISEAQLAISIKVKALEEVIRLIKEQINPYHC</sequence>
<comment type="caution">
    <text evidence="1">The sequence shown here is derived from an EMBL/GenBank/DDBJ whole genome shotgun (WGS) entry which is preliminary data.</text>
</comment>
<gene>
    <name evidence="1" type="primary">Necator_chrI.g1503</name>
    <name evidence="1" type="ORF">RB195_005377</name>
</gene>
<evidence type="ECO:0000313" key="1">
    <source>
        <dbReference type="EMBL" id="KAK6727645.1"/>
    </source>
</evidence>
<evidence type="ECO:0000313" key="2">
    <source>
        <dbReference type="Proteomes" id="UP001303046"/>
    </source>
</evidence>
<dbReference type="Proteomes" id="UP001303046">
    <property type="component" value="Unassembled WGS sequence"/>
</dbReference>
<organism evidence="1 2">
    <name type="scientific">Necator americanus</name>
    <name type="common">Human hookworm</name>
    <dbReference type="NCBI Taxonomy" id="51031"/>
    <lineage>
        <taxon>Eukaryota</taxon>
        <taxon>Metazoa</taxon>
        <taxon>Ecdysozoa</taxon>
        <taxon>Nematoda</taxon>
        <taxon>Chromadorea</taxon>
        <taxon>Rhabditida</taxon>
        <taxon>Rhabditina</taxon>
        <taxon>Rhabditomorpha</taxon>
        <taxon>Strongyloidea</taxon>
        <taxon>Ancylostomatidae</taxon>
        <taxon>Bunostominae</taxon>
        <taxon>Necator</taxon>
    </lineage>
</organism>
<protein>
    <submittedName>
        <fullName evidence="1">Uncharacterized protein</fullName>
    </submittedName>
</protein>
<name>A0ABR1BP33_NECAM</name>
<dbReference type="EMBL" id="JAVFWL010000001">
    <property type="protein sequence ID" value="KAK6727645.1"/>
    <property type="molecule type" value="Genomic_DNA"/>
</dbReference>
<reference evidence="1 2" key="1">
    <citation type="submission" date="2023-08" db="EMBL/GenBank/DDBJ databases">
        <title>A Necator americanus chromosomal reference genome.</title>
        <authorList>
            <person name="Ilik V."/>
            <person name="Petrzelkova K.J."/>
            <person name="Pardy F."/>
            <person name="Fuh T."/>
            <person name="Niatou-Singa F.S."/>
            <person name="Gouil Q."/>
            <person name="Baker L."/>
            <person name="Ritchie M.E."/>
            <person name="Jex A.R."/>
            <person name="Gazzola D."/>
            <person name="Li H."/>
            <person name="Toshio Fujiwara R."/>
            <person name="Zhan B."/>
            <person name="Aroian R.V."/>
            <person name="Pafco B."/>
            <person name="Schwarz E.M."/>
        </authorList>
    </citation>
    <scope>NUCLEOTIDE SEQUENCE [LARGE SCALE GENOMIC DNA]</scope>
    <source>
        <strain evidence="1 2">Aroian</strain>
        <tissue evidence="1">Whole animal</tissue>
    </source>
</reference>
<accession>A0ABR1BP33</accession>
<keyword evidence="2" id="KW-1185">Reference proteome</keyword>
<proteinExistence type="predicted"/>